<comment type="caution">
    <text evidence="1">The sequence shown here is derived from an EMBL/GenBank/DDBJ whole genome shotgun (WGS) entry which is preliminary data.</text>
</comment>
<keyword evidence="2" id="KW-1185">Reference proteome</keyword>
<dbReference type="GO" id="GO:0006270">
    <property type="term" value="P:DNA replication initiation"/>
    <property type="evidence" value="ECO:0007669"/>
    <property type="project" value="TreeGrafter"/>
</dbReference>
<name>A0A9Q1MPQ3_9SOLA</name>
<accession>A0A9Q1MPQ3</accession>
<dbReference type="OrthoDB" id="5552484at2759"/>
<dbReference type="InterPro" id="IPR020529">
    <property type="entry name" value="ORC6_met/pln"/>
</dbReference>
<reference evidence="2" key="1">
    <citation type="journal article" date="2023" name="Proc. Natl. Acad. Sci. U.S.A.">
        <title>Genomic and structural basis for evolution of tropane alkaloid biosynthesis.</title>
        <authorList>
            <person name="Wanga Y.-J."/>
            <person name="Taina T."/>
            <person name="Yua J.-Y."/>
            <person name="Lia J."/>
            <person name="Xua B."/>
            <person name="Chenc J."/>
            <person name="D'Auriad J.C."/>
            <person name="Huanga J.-P."/>
            <person name="Huanga S.-X."/>
        </authorList>
    </citation>
    <scope>NUCLEOTIDE SEQUENCE [LARGE SCALE GENOMIC DNA]</scope>
    <source>
        <strain evidence="2">cv. KIB-2019</strain>
    </source>
</reference>
<dbReference type="AlphaFoldDB" id="A0A9Q1MPQ3"/>
<gene>
    <name evidence="1" type="ORF">K7X08_008093</name>
</gene>
<evidence type="ECO:0000313" key="1">
    <source>
        <dbReference type="EMBL" id="KAJ8565517.1"/>
    </source>
</evidence>
<sequence>MALVLCPSLQHNDNYSETLLKVDKMKLIELCGTSDSEFANDSTSMNEVCFDVFGTSNEKKDPKTVKGNRELLDALPEKRRENGNKEEVKDFVVEKRDLLWEDYEKGATLNPVKKQLVYC</sequence>
<dbReference type="GO" id="GO:0005664">
    <property type="term" value="C:nuclear origin of replication recognition complex"/>
    <property type="evidence" value="ECO:0007669"/>
    <property type="project" value="InterPro"/>
</dbReference>
<dbReference type="PANTHER" id="PTHR13394">
    <property type="entry name" value="ORIGIN RECOGNITION COMPLEX SUBUNIT 6"/>
    <property type="match status" value="1"/>
</dbReference>
<protein>
    <submittedName>
        <fullName evidence="1">Uncharacterized protein</fullName>
    </submittedName>
</protein>
<dbReference type="Proteomes" id="UP001152561">
    <property type="component" value="Unassembled WGS sequence"/>
</dbReference>
<proteinExistence type="predicted"/>
<organism evidence="1 2">
    <name type="scientific">Anisodus acutangulus</name>
    <dbReference type="NCBI Taxonomy" id="402998"/>
    <lineage>
        <taxon>Eukaryota</taxon>
        <taxon>Viridiplantae</taxon>
        <taxon>Streptophyta</taxon>
        <taxon>Embryophyta</taxon>
        <taxon>Tracheophyta</taxon>
        <taxon>Spermatophyta</taxon>
        <taxon>Magnoliopsida</taxon>
        <taxon>eudicotyledons</taxon>
        <taxon>Gunneridae</taxon>
        <taxon>Pentapetalae</taxon>
        <taxon>asterids</taxon>
        <taxon>lamiids</taxon>
        <taxon>Solanales</taxon>
        <taxon>Solanaceae</taxon>
        <taxon>Solanoideae</taxon>
        <taxon>Hyoscyameae</taxon>
        <taxon>Anisodus</taxon>
    </lineage>
</organism>
<evidence type="ECO:0000313" key="2">
    <source>
        <dbReference type="Proteomes" id="UP001152561"/>
    </source>
</evidence>
<dbReference type="EMBL" id="JAJAGQ010000004">
    <property type="protein sequence ID" value="KAJ8565517.1"/>
    <property type="molecule type" value="Genomic_DNA"/>
</dbReference>
<dbReference type="PANTHER" id="PTHR13394:SF0">
    <property type="entry name" value="ORIGIN RECOGNITION COMPLEX SUBUNIT 6"/>
    <property type="match status" value="1"/>
</dbReference>